<sequence>MFVAALAATLLAAQDAGPDVNEGPRPWAEALVTSAVGLSQAPEAAGLIRIEDPDGLVGRLTEAMQGMWDVSQESDGENGDMAIDLTLRSYPDDFAGQRTSDQACGADSPDLKFTGTRETAAPGTITRICQTYGDDGTTQAFSQTIVLVRGQEEAVALFALRTIDRDNSLTLANSAVAVIEQVAESVRFEPVE</sequence>
<name>A0ABU7LVR5_9PROT</name>
<keyword evidence="3" id="KW-1185">Reference proteome</keyword>
<dbReference type="EMBL" id="JAZDRO010000001">
    <property type="protein sequence ID" value="MEE2565625.1"/>
    <property type="molecule type" value="Genomic_DNA"/>
</dbReference>
<comment type="caution">
    <text evidence="2">The sequence shown here is derived from an EMBL/GenBank/DDBJ whole genome shotgun (WGS) entry which is preliminary data.</text>
</comment>
<evidence type="ECO:0000313" key="3">
    <source>
        <dbReference type="Proteomes" id="UP001310692"/>
    </source>
</evidence>
<feature type="region of interest" description="Disordered" evidence="1">
    <location>
        <begin position="96"/>
        <end position="116"/>
    </location>
</feature>
<evidence type="ECO:0008006" key="4">
    <source>
        <dbReference type="Google" id="ProtNLM"/>
    </source>
</evidence>
<evidence type="ECO:0000313" key="2">
    <source>
        <dbReference type="EMBL" id="MEE2565625.1"/>
    </source>
</evidence>
<dbReference type="Proteomes" id="UP001310692">
    <property type="component" value="Unassembled WGS sequence"/>
</dbReference>
<proteinExistence type="predicted"/>
<accession>A0ABU7LVR5</accession>
<gene>
    <name evidence="2" type="ORF">V0U35_02945</name>
</gene>
<dbReference type="RefSeq" id="WP_330195160.1">
    <property type="nucleotide sequence ID" value="NZ_JAZDRO010000001.1"/>
</dbReference>
<organism evidence="2 3">
    <name type="scientific">Hyphobacterium marinum</name>
    <dbReference type="NCBI Taxonomy" id="3116574"/>
    <lineage>
        <taxon>Bacteria</taxon>
        <taxon>Pseudomonadati</taxon>
        <taxon>Pseudomonadota</taxon>
        <taxon>Alphaproteobacteria</taxon>
        <taxon>Maricaulales</taxon>
        <taxon>Maricaulaceae</taxon>
        <taxon>Hyphobacterium</taxon>
    </lineage>
</organism>
<protein>
    <recommendedName>
        <fullName evidence="4">Sensor domain-containing protein</fullName>
    </recommendedName>
</protein>
<evidence type="ECO:0000256" key="1">
    <source>
        <dbReference type="SAM" id="MobiDB-lite"/>
    </source>
</evidence>
<reference evidence="2 3" key="1">
    <citation type="submission" date="2024-01" db="EMBL/GenBank/DDBJ databases">
        <title>Hyphobacterium bacterium isolated from marine sediment.</title>
        <authorList>
            <person name="Zhao S."/>
        </authorList>
    </citation>
    <scope>NUCLEOTIDE SEQUENCE [LARGE SCALE GENOMIC DNA]</scope>
    <source>
        <strain evidence="2 3">Y60-23</strain>
    </source>
</reference>